<keyword evidence="1" id="KW-0378">Hydrolase</keyword>
<evidence type="ECO:0000256" key="2">
    <source>
        <dbReference type="RuleBase" id="RU004168"/>
    </source>
</evidence>
<comment type="catalytic activity">
    <reaction evidence="1">
        <text>an acyl phosphate + H2O = a carboxylate + phosphate + H(+)</text>
        <dbReference type="Rhea" id="RHEA:14965"/>
        <dbReference type="ChEBI" id="CHEBI:15377"/>
        <dbReference type="ChEBI" id="CHEBI:15378"/>
        <dbReference type="ChEBI" id="CHEBI:29067"/>
        <dbReference type="ChEBI" id="CHEBI:43474"/>
        <dbReference type="ChEBI" id="CHEBI:59918"/>
        <dbReference type="EC" id="3.6.1.7"/>
    </reaction>
</comment>
<evidence type="ECO:0000256" key="1">
    <source>
        <dbReference type="PROSITE-ProRule" id="PRU00520"/>
    </source>
</evidence>
<dbReference type="AlphaFoldDB" id="A0AAE3KYR6"/>
<keyword evidence="5" id="KW-1185">Reference proteome</keyword>
<name>A0AAE3KYR6_9EURY</name>
<dbReference type="InterPro" id="IPR020456">
    <property type="entry name" value="Acylphosphatase"/>
</dbReference>
<evidence type="ECO:0000313" key="4">
    <source>
        <dbReference type="EMBL" id="MCQ6963214.1"/>
    </source>
</evidence>
<protein>
    <recommendedName>
        <fullName evidence="1">acylphosphatase</fullName>
        <ecNumber evidence="1">3.6.1.7</ecNumber>
    </recommendedName>
</protein>
<dbReference type="InterPro" id="IPR036046">
    <property type="entry name" value="Acylphosphatase-like_dom_sf"/>
</dbReference>
<evidence type="ECO:0000313" key="5">
    <source>
        <dbReference type="Proteomes" id="UP001206983"/>
    </source>
</evidence>
<dbReference type="PROSITE" id="PS00151">
    <property type="entry name" value="ACYLPHOSPHATASE_2"/>
    <property type="match status" value="1"/>
</dbReference>
<accession>A0AAE3KYR6</accession>
<proteinExistence type="inferred from homology"/>
<dbReference type="Pfam" id="PF00708">
    <property type="entry name" value="Acylphosphatase"/>
    <property type="match status" value="1"/>
</dbReference>
<gene>
    <name evidence="4" type="ORF">PV02_06615</name>
</gene>
<dbReference type="PROSITE" id="PS51160">
    <property type="entry name" value="ACYLPHOSPHATASE_3"/>
    <property type="match status" value="1"/>
</dbReference>
<dbReference type="PANTHER" id="PTHR47268">
    <property type="entry name" value="ACYLPHOSPHATASE"/>
    <property type="match status" value="1"/>
</dbReference>
<dbReference type="GO" id="GO:0003998">
    <property type="term" value="F:acylphosphatase activity"/>
    <property type="evidence" value="ECO:0007669"/>
    <property type="project" value="UniProtKB-EC"/>
</dbReference>
<dbReference type="EC" id="3.6.1.7" evidence="1"/>
<comment type="similarity">
    <text evidence="2">Belongs to the acylphosphatase family.</text>
</comment>
<feature type="active site" evidence="1">
    <location>
        <position position="13"/>
    </location>
</feature>
<organism evidence="4 5">
    <name type="scientific">Methanolobus chelungpuianus</name>
    <dbReference type="NCBI Taxonomy" id="502115"/>
    <lineage>
        <taxon>Archaea</taxon>
        <taxon>Methanobacteriati</taxon>
        <taxon>Methanobacteriota</taxon>
        <taxon>Stenosarchaea group</taxon>
        <taxon>Methanomicrobia</taxon>
        <taxon>Methanosarcinales</taxon>
        <taxon>Methanosarcinaceae</taxon>
        <taxon>Methanolobus</taxon>
    </lineage>
</organism>
<dbReference type="EMBL" id="JTEO01000004">
    <property type="protein sequence ID" value="MCQ6963214.1"/>
    <property type="molecule type" value="Genomic_DNA"/>
</dbReference>
<dbReference type="PANTHER" id="PTHR47268:SF4">
    <property type="entry name" value="ACYLPHOSPHATASE"/>
    <property type="match status" value="1"/>
</dbReference>
<dbReference type="InterPro" id="IPR001792">
    <property type="entry name" value="Acylphosphatase-like_dom"/>
</dbReference>
<dbReference type="Proteomes" id="UP001206983">
    <property type="component" value="Unassembled WGS sequence"/>
</dbReference>
<reference evidence="4 5" key="1">
    <citation type="journal article" date="2011" name="Appl. Environ. Microbiol.">
        <title>Methanogenic archaea isolated from Taiwan's Chelungpu fault.</title>
        <authorList>
            <person name="Wu S.Y."/>
            <person name="Lai M.C."/>
        </authorList>
    </citation>
    <scope>NUCLEOTIDE SEQUENCE [LARGE SCALE GENOMIC DNA]</scope>
    <source>
        <strain evidence="4 5">St545Mb</strain>
    </source>
</reference>
<comment type="caution">
    <text evidence="4">The sequence shown here is derived from an EMBL/GenBank/DDBJ whole genome shotgun (WGS) entry which is preliminary data.</text>
</comment>
<feature type="domain" description="Acylphosphatase-like" evidence="3">
    <location>
        <begin position="1"/>
        <end position="85"/>
    </location>
</feature>
<dbReference type="InterPro" id="IPR017968">
    <property type="entry name" value="Acylphosphatase_CS"/>
</dbReference>
<dbReference type="Gene3D" id="3.30.70.100">
    <property type="match status" value="1"/>
</dbReference>
<evidence type="ECO:0000259" key="3">
    <source>
        <dbReference type="PROSITE" id="PS51160"/>
    </source>
</evidence>
<feature type="active site" evidence="1">
    <location>
        <position position="31"/>
    </location>
</feature>
<dbReference type="SUPFAM" id="SSF54975">
    <property type="entry name" value="Acylphosphatase/BLUF domain-like"/>
    <property type="match status" value="1"/>
</dbReference>
<sequence>MIVSGKVQGVYYRKFTQENAIRLGLAGFARNMPDGRVEVVAEGPRGSIETLIEMLHRGPAFSRVKDVDVRWSSPSGEFSAFGIKR</sequence>